<dbReference type="PROSITE" id="PS50928">
    <property type="entry name" value="ABC_TM1"/>
    <property type="match status" value="1"/>
</dbReference>
<dbReference type="GO" id="GO:0005886">
    <property type="term" value="C:plasma membrane"/>
    <property type="evidence" value="ECO:0007669"/>
    <property type="project" value="UniProtKB-SubCell"/>
</dbReference>
<dbReference type="Pfam" id="PF00528">
    <property type="entry name" value="BPD_transp_1"/>
    <property type="match status" value="1"/>
</dbReference>
<feature type="transmembrane region" description="Helical" evidence="7">
    <location>
        <begin position="116"/>
        <end position="135"/>
    </location>
</feature>
<feature type="transmembrane region" description="Helical" evidence="7">
    <location>
        <begin position="236"/>
        <end position="259"/>
    </location>
</feature>
<evidence type="ECO:0000256" key="5">
    <source>
        <dbReference type="ARBA" id="ARBA00022989"/>
    </source>
</evidence>
<evidence type="ECO:0000256" key="4">
    <source>
        <dbReference type="ARBA" id="ARBA00022692"/>
    </source>
</evidence>
<dbReference type="FunFam" id="1.10.3720.10:FF:000003">
    <property type="entry name" value="Aliphatic sulfonate ABC transporter permease"/>
    <property type="match status" value="1"/>
</dbReference>
<evidence type="ECO:0000313" key="9">
    <source>
        <dbReference type="EMBL" id="SEN74012.1"/>
    </source>
</evidence>
<dbReference type="SUPFAM" id="SSF161098">
    <property type="entry name" value="MetI-like"/>
    <property type="match status" value="1"/>
</dbReference>
<sequence>MVISMKKSINKNSNFDFVNFIVPIIFIASWAILPILLKTPEYLIPSLTKVIKGFIDFIFGNDNLSTYSGTFFKNAAASSYRVFVGFLISSFLGIFLGVLSGYFSYIKRLFDPFIHIIRMIPGIGWFPIAMVWFGVGNKTTIFLIALAAFFPVYVNTLRAVSDVDKILIDASKVLGANSKQVLRTVILPSSLPGIFSGLRLGMGVCWAYLVLGELTGVNEGLGAVMMDSRMLGNVDMIIVCMLSIALLGRICDLLLLGIYKILRPMD</sequence>
<dbReference type="Proteomes" id="UP000199512">
    <property type="component" value="Unassembled WGS sequence"/>
</dbReference>
<dbReference type="PANTHER" id="PTHR30151:SF0">
    <property type="entry name" value="ABC TRANSPORTER PERMEASE PROTEIN MJ0413-RELATED"/>
    <property type="match status" value="1"/>
</dbReference>
<dbReference type="GO" id="GO:0042918">
    <property type="term" value="P:alkanesulfonate transmembrane transport"/>
    <property type="evidence" value="ECO:0007669"/>
    <property type="project" value="UniProtKB-ARBA"/>
</dbReference>
<feature type="transmembrane region" description="Helical" evidence="7">
    <location>
        <begin position="181"/>
        <end position="209"/>
    </location>
</feature>
<keyword evidence="6 7" id="KW-0472">Membrane</keyword>
<dbReference type="InterPro" id="IPR000515">
    <property type="entry name" value="MetI-like"/>
</dbReference>
<gene>
    <name evidence="9" type="ORF">SAMN05216454_11028</name>
</gene>
<evidence type="ECO:0000259" key="8">
    <source>
        <dbReference type="PROSITE" id="PS50928"/>
    </source>
</evidence>
<evidence type="ECO:0000256" key="3">
    <source>
        <dbReference type="ARBA" id="ARBA00022475"/>
    </source>
</evidence>
<organism evidence="9 10">
    <name type="scientific">Peptostreptococcus russellii</name>
    <dbReference type="NCBI Taxonomy" id="215200"/>
    <lineage>
        <taxon>Bacteria</taxon>
        <taxon>Bacillati</taxon>
        <taxon>Bacillota</taxon>
        <taxon>Clostridia</taxon>
        <taxon>Peptostreptococcales</taxon>
        <taxon>Peptostreptococcaceae</taxon>
        <taxon>Peptostreptococcus</taxon>
    </lineage>
</organism>
<dbReference type="EMBL" id="FODF01000010">
    <property type="protein sequence ID" value="SEN74012.1"/>
    <property type="molecule type" value="Genomic_DNA"/>
</dbReference>
<dbReference type="STRING" id="215200.SAMN05216454_11028"/>
<dbReference type="PANTHER" id="PTHR30151">
    <property type="entry name" value="ALKANE SULFONATE ABC TRANSPORTER-RELATED, MEMBRANE SUBUNIT"/>
    <property type="match status" value="1"/>
</dbReference>
<proteinExistence type="inferred from homology"/>
<keyword evidence="10" id="KW-1185">Reference proteome</keyword>
<dbReference type="CDD" id="cd06261">
    <property type="entry name" value="TM_PBP2"/>
    <property type="match status" value="1"/>
</dbReference>
<keyword evidence="5 7" id="KW-1133">Transmembrane helix</keyword>
<comment type="subcellular location">
    <subcellularLocation>
        <location evidence="1 7">Cell membrane</location>
        <topology evidence="1 7">Multi-pass membrane protein</topology>
    </subcellularLocation>
</comment>
<reference evidence="9 10" key="1">
    <citation type="submission" date="2016-10" db="EMBL/GenBank/DDBJ databases">
        <authorList>
            <person name="de Groot N.N."/>
        </authorList>
    </citation>
    <scope>NUCLEOTIDE SEQUENCE [LARGE SCALE GENOMIC DNA]</scope>
    <source>
        <strain evidence="9 10">Calf135</strain>
    </source>
</reference>
<name>A0A1H8IZU2_9FIRM</name>
<feature type="transmembrane region" description="Helical" evidence="7">
    <location>
        <begin position="20"/>
        <end position="37"/>
    </location>
</feature>
<comment type="similarity">
    <text evidence="7">Belongs to the binding-protein-dependent transport system permease family.</text>
</comment>
<evidence type="ECO:0000313" key="10">
    <source>
        <dbReference type="Proteomes" id="UP000199512"/>
    </source>
</evidence>
<feature type="domain" description="ABC transmembrane type-1" evidence="8">
    <location>
        <begin position="75"/>
        <end position="255"/>
    </location>
</feature>
<evidence type="ECO:0000256" key="1">
    <source>
        <dbReference type="ARBA" id="ARBA00004651"/>
    </source>
</evidence>
<evidence type="ECO:0000256" key="2">
    <source>
        <dbReference type="ARBA" id="ARBA00022448"/>
    </source>
</evidence>
<evidence type="ECO:0000256" key="6">
    <source>
        <dbReference type="ARBA" id="ARBA00023136"/>
    </source>
</evidence>
<dbReference type="InterPro" id="IPR035906">
    <property type="entry name" value="MetI-like_sf"/>
</dbReference>
<keyword evidence="2 7" id="KW-0813">Transport</keyword>
<dbReference type="Gene3D" id="1.10.3720.10">
    <property type="entry name" value="MetI-like"/>
    <property type="match status" value="1"/>
</dbReference>
<keyword evidence="4 7" id="KW-0812">Transmembrane</keyword>
<keyword evidence="3" id="KW-1003">Cell membrane</keyword>
<feature type="transmembrane region" description="Helical" evidence="7">
    <location>
        <begin position="141"/>
        <end position="160"/>
    </location>
</feature>
<dbReference type="AlphaFoldDB" id="A0A1H8IZU2"/>
<accession>A0A1H8IZU2</accession>
<protein>
    <submittedName>
        <fullName evidence="9">NitT/TauT family transport system permease protein</fullName>
    </submittedName>
</protein>
<feature type="transmembrane region" description="Helical" evidence="7">
    <location>
        <begin position="82"/>
        <end position="104"/>
    </location>
</feature>
<evidence type="ECO:0000256" key="7">
    <source>
        <dbReference type="RuleBase" id="RU363032"/>
    </source>
</evidence>